<feature type="transmembrane region" description="Helical" evidence="7">
    <location>
        <begin position="359"/>
        <end position="383"/>
    </location>
</feature>
<proteinExistence type="inferred from homology"/>
<keyword evidence="6 7" id="KW-0472">Membrane</keyword>
<keyword evidence="4 7" id="KW-0812">Transmembrane</keyword>
<keyword evidence="3" id="KW-0813">Transport</keyword>
<feature type="transmembrane region" description="Helical" evidence="7">
    <location>
        <begin position="172"/>
        <end position="190"/>
    </location>
</feature>
<feature type="transmembrane region" description="Helical" evidence="7">
    <location>
        <begin position="389"/>
        <end position="408"/>
    </location>
</feature>
<feature type="transmembrane region" description="Helical" evidence="7">
    <location>
        <begin position="109"/>
        <end position="135"/>
    </location>
</feature>
<feature type="domain" description="Major facilitator superfamily (MFS) profile" evidence="8">
    <location>
        <begin position="19"/>
        <end position="414"/>
    </location>
</feature>
<comment type="similarity">
    <text evidence="2">Belongs to the major facilitator superfamily.</text>
</comment>
<dbReference type="GO" id="GO:0005886">
    <property type="term" value="C:plasma membrane"/>
    <property type="evidence" value="ECO:0007669"/>
    <property type="project" value="UniProtKB-SubCell"/>
</dbReference>
<name>A0A8J7PAA4_9BACT</name>
<keyword evidence="5 7" id="KW-1133">Transmembrane helix</keyword>
<evidence type="ECO:0000313" key="9">
    <source>
        <dbReference type="EMBL" id="MBN8660577.1"/>
    </source>
</evidence>
<dbReference type="InterPro" id="IPR051788">
    <property type="entry name" value="MFS_Transporter"/>
</dbReference>
<evidence type="ECO:0000256" key="6">
    <source>
        <dbReference type="ARBA" id="ARBA00023136"/>
    </source>
</evidence>
<dbReference type="SUPFAM" id="SSF103473">
    <property type="entry name" value="MFS general substrate transporter"/>
    <property type="match status" value="1"/>
</dbReference>
<feature type="transmembrane region" description="Helical" evidence="7">
    <location>
        <begin position="222"/>
        <end position="238"/>
    </location>
</feature>
<dbReference type="Gene3D" id="1.20.1250.20">
    <property type="entry name" value="MFS general substrate transporter like domains"/>
    <property type="match status" value="2"/>
</dbReference>
<comment type="caution">
    <text evidence="9">The sequence shown here is derived from an EMBL/GenBank/DDBJ whole genome shotgun (WGS) entry which is preliminary data.</text>
</comment>
<dbReference type="EMBL" id="JAFLCK010000011">
    <property type="protein sequence ID" value="MBN8660577.1"/>
    <property type="molecule type" value="Genomic_DNA"/>
</dbReference>
<reference evidence="9" key="1">
    <citation type="submission" date="2021-02" db="EMBL/GenBank/DDBJ databases">
        <title>Genome-Resolved Metagenomics of a Microbial Community Performing Photosynthetic Biological Nutrient Removal.</title>
        <authorList>
            <person name="Mcdaniel E.A."/>
        </authorList>
    </citation>
    <scope>NUCLEOTIDE SEQUENCE</scope>
    <source>
        <strain evidence="9">UWPOB_OBS1</strain>
    </source>
</reference>
<organism evidence="9 10">
    <name type="scientific">Candidatus Obscuribacter phosphatis</name>
    <dbReference type="NCBI Taxonomy" id="1906157"/>
    <lineage>
        <taxon>Bacteria</taxon>
        <taxon>Bacillati</taxon>
        <taxon>Candidatus Melainabacteria</taxon>
        <taxon>Candidatus Obscuribacterales</taxon>
        <taxon>Candidatus Obscuribacteraceae</taxon>
        <taxon>Candidatus Obscuribacter</taxon>
    </lineage>
</organism>
<dbReference type="Proteomes" id="UP000664277">
    <property type="component" value="Unassembled WGS sequence"/>
</dbReference>
<feature type="transmembrane region" description="Helical" evidence="7">
    <location>
        <begin position="317"/>
        <end position="338"/>
    </location>
</feature>
<dbReference type="InterPro" id="IPR036259">
    <property type="entry name" value="MFS_trans_sf"/>
</dbReference>
<feature type="transmembrane region" description="Helical" evidence="7">
    <location>
        <begin position="18"/>
        <end position="36"/>
    </location>
</feature>
<feature type="transmembrane region" description="Helical" evidence="7">
    <location>
        <begin position="85"/>
        <end position="103"/>
    </location>
</feature>
<dbReference type="Pfam" id="PF07690">
    <property type="entry name" value="MFS_1"/>
    <property type="match status" value="1"/>
</dbReference>
<dbReference type="AlphaFoldDB" id="A0A8J7PAA4"/>
<evidence type="ECO:0000313" key="10">
    <source>
        <dbReference type="Proteomes" id="UP000664277"/>
    </source>
</evidence>
<evidence type="ECO:0000256" key="4">
    <source>
        <dbReference type="ARBA" id="ARBA00022692"/>
    </source>
</evidence>
<dbReference type="PROSITE" id="PS50850">
    <property type="entry name" value="MFS"/>
    <property type="match status" value="1"/>
</dbReference>
<dbReference type="InterPro" id="IPR020846">
    <property type="entry name" value="MFS_dom"/>
</dbReference>
<feature type="transmembrane region" description="Helical" evidence="7">
    <location>
        <begin position="258"/>
        <end position="281"/>
    </location>
</feature>
<evidence type="ECO:0000256" key="3">
    <source>
        <dbReference type="ARBA" id="ARBA00022448"/>
    </source>
</evidence>
<evidence type="ECO:0000256" key="7">
    <source>
        <dbReference type="SAM" id="Phobius"/>
    </source>
</evidence>
<evidence type="ECO:0000256" key="2">
    <source>
        <dbReference type="ARBA" id="ARBA00008335"/>
    </source>
</evidence>
<accession>A0A8J7PAA4</accession>
<dbReference type="InterPro" id="IPR011701">
    <property type="entry name" value="MFS"/>
</dbReference>
<evidence type="ECO:0000256" key="1">
    <source>
        <dbReference type="ARBA" id="ARBA00004651"/>
    </source>
</evidence>
<comment type="subcellular location">
    <subcellularLocation>
        <location evidence="1">Cell membrane</location>
        <topology evidence="1">Multi-pass membrane protein</topology>
    </subcellularLocation>
</comment>
<feature type="transmembrane region" description="Helical" evidence="7">
    <location>
        <begin position="293"/>
        <end position="311"/>
    </location>
</feature>
<feature type="transmembrane region" description="Helical" evidence="7">
    <location>
        <begin position="56"/>
        <end position="73"/>
    </location>
</feature>
<dbReference type="PANTHER" id="PTHR23514:SF3">
    <property type="entry name" value="BYPASS OF STOP CODON PROTEIN 6"/>
    <property type="match status" value="1"/>
</dbReference>
<evidence type="ECO:0000259" key="8">
    <source>
        <dbReference type="PROSITE" id="PS50850"/>
    </source>
</evidence>
<feature type="transmembrane region" description="Helical" evidence="7">
    <location>
        <begin position="147"/>
        <end position="166"/>
    </location>
</feature>
<dbReference type="PANTHER" id="PTHR23514">
    <property type="entry name" value="BYPASS OF STOP CODON PROTEIN 6"/>
    <property type="match status" value="1"/>
</dbReference>
<gene>
    <name evidence="9" type="ORF">J0M35_09460</name>
</gene>
<evidence type="ECO:0000256" key="5">
    <source>
        <dbReference type="ARBA" id="ARBA00022989"/>
    </source>
</evidence>
<protein>
    <submittedName>
        <fullName evidence="9">MFS transporter</fullName>
    </submittedName>
</protein>
<sequence>MTPQTNTPDRKDEGLKTGLAACAGFLTFVAGLNGGWLGPLIPSIAKFQNLPLSQVGYLVSFLCAGCFISQLSGPKILSLLGGQKALVIGSLLLAAGMVFLGLAKGLPAILISSLLVGLGTGLNSIAGHVAILRYFKEHAASALSKLNIYYGIGALLAPQIVQLSGADRGGNYLFVFLVSAILAALTSIKLKKLNGLSDESPDEESEADKTLPLPVTLTESRVVTLPLVLVCLVVFLYVGTETATATWLFTYMQDNQRLAAQACSLAVTCLFVGLTSGRLLSIKASKIFKNEQVTLTALSIMFSAFLVLNLIQPNLPVNIELVCLFTSFMIGFGFGPIFPQIIAQTAALVNNRPPLVSKYTSYAISSGAVGGIIMPGLAGQIMAHSSIGLTMQAITALSATLTIAYLIFLSNNKKYQKVEL</sequence>
<dbReference type="GO" id="GO:0022857">
    <property type="term" value="F:transmembrane transporter activity"/>
    <property type="evidence" value="ECO:0007669"/>
    <property type="project" value="InterPro"/>
</dbReference>